<accession>A0A7M2WR23</accession>
<feature type="region of interest" description="Disordered" evidence="1">
    <location>
        <begin position="76"/>
        <end position="104"/>
    </location>
</feature>
<dbReference type="AlphaFoldDB" id="A0A7M2WR23"/>
<dbReference type="RefSeq" id="WP_206290604.1">
    <property type="nucleotide sequence ID" value="NZ_CP063458.1"/>
</dbReference>
<name>A0A7M2WR23_9BACT</name>
<reference evidence="2 3" key="1">
    <citation type="submission" date="2020-10" db="EMBL/GenBank/DDBJ databases">
        <title>Wide distribution of Phycisphaera-like planctomycetes from WD2101 soil group in peatlands and genome analysis of the first cultivated representative.</title>
        <authorList>
            <person name="Dedysh S.N."/>
            <person name="Beletsky A.V."/>
            <person name="Ivanova A."/>
            <person name="Kulichevskaya I.S."/>
            <person name="Suzina N.E."/>
            <person name="Philippov D.A."/>
            <person name="Rakitin A.L."/>
            <person name="Mardanov A.V."/>
            <person name="Ravin N.V."/>
        </authorList>
    </citation>
    <scope>NUCLEOTIDE SEQUENCE [LARGE SCALE GENOMIC DNA]</scope>
    <source>
        <strain evidence="2 3">M1803</strain>
    </source>
</reference>
<evidence type="ECO:0000256" key="1">
    <source>
        <dbReference type="SAM" id="MobiDB-lite"/>
    </source>
</evidence>
<sequence length="104" mass="11724">MYVLNGVELGVSDEGFSSLLKELSKHPERSVLNDVTPTGIPMVDDGGGFFQRPPYLARWKELEHVLAQRRMTFEREGRQQFPPVPGQPKFPEEYGVLPGANEKP</sequence>
<dbReference type="KEGG" id="hbs:IPV69_15520"/>
<keyword evidence="3" id="KW-1185">Reference proteome</keyword>
<evidence type="ECO:0000313" key="3">
    <source>
        <dbReference type="Proteomes" id="UP000593765"/>
    </source>
</evidence>
<gene>
    <name evidence="2" type="ORF">IPV69_15520</name>
</gene>
<dbReference type="Proteomes" id="UP000593765">
    <property type="component" value="Chromosome"/>
</dbReference>
<proteinExistence type="predicted"/>
<organism evidence="2 3">
    <name type="scientific">Humisphaera borealis</name>
    <dbReference type="NCBI Taxonomy" id="2807512"/>
    <lineage>
        <taxon>Bacteria</taxon>
        <taxon>Pseudomonadati</taxon>
        <taxon>Planctomycetota</taxon>
        <taxon>Phycisphaerae</taxon>
        <taxon>Tepidisphaerales</taxon>
        <taxon>Tepidisphaeraceae</taxon>
        <taxon>Humisphaera</taxon>
    </lineage>
</organism>
<dbReference type="EMBL" id="CP063458">
    <property type="protein sequence ID" value="QOV87694.1"/>
    <property type="molecule type" value="Genomic_DNA"/>
</dbReference>
<evidence type="ECO:0000313" key="2">
    <source>
        <dbReference type="EMBL" id="QOV87694.1"/>
    </source>
</evidence>
<protein>
    <submittedName>
        <fullName evidence="2">Uncharacterized protein</fullName>
    </submittedName>
</protein>